<organism evidence="10">
    <name type="scientific">Leptospirillum ferriphilum</name>
    <dbReference type="NCBI Taxonomy" id="178606"/>
    <lineage>
        <taxon>Bacteria</taxon>
        <taxon>Pseudomonadati</taxon>
        <taxon>Nitrospirota</taxon>
        <taxon>Nitrospiria</taxon>
        <taxon>Nitrospirales</taxon>
        <taxon>Nitrospiraceae</taxon>
        <taxon>Leptospirillum</taxon>
    </lineage>
</organism>
<feature type="transmembrane region" description="Helical" evidence="8">
    <location>
        <begin position="153"/>
        <end position="184"/>
    </location>
</feature>
<comment type="caution">
    <text evidence="10">The sequence shown here is derived from an EMBL/GenBank/DDBJ whole genome shotgun (WGS) entry which is preliminary data.</text>
</comment>
<feature type="transmembrane region" description="Helical" evidence="8">
    <location>
        <begin position="104"/>
        <end position="125"/>
    </location>
</feature>
<keyword evidence="7 8" id="KW-0472">Membrane</keyword>
<feature type="transmembrane region" description="Helical" evidence="8">
    <location>
        <begin position="196"/>
        <end position="214"/>
    </location>
</feature>
<keyword evidence="2" id="KW-1003">Cell membrane</keyword>
<name>A0A7C3LTN3_9BACT</name>
<evidence type="ECO:0000256" key="7">
    <source>
        <dbReference type="ARBA" id="ARBA00023136"/>
    </source>
</evidence>
<evidence type="ECO:0000256" key="3">
    <source>
        <dbReference type="ARBA" id="ARBA00022676"/>
    </source>
</evidence>
<dbReference type="PANTHER" id="PTHR33908:SF11">
    <property type="entry name" value="MEMBRANE PROTEIN"/>
    <property type="match status" value="1"/>
</dbReference>
<protein>
    <submittedName>
        <fullName evidence="10">Glycosyltransferase family 39 protein</fullName>
    </submittedName>
</protein>
<keyword evidence="4 10" id="KW-0808">Transferase</keyword>
<sequence>MNGLWRCQAGNLAFTVTLISTVIHVTLAFGTELVADEAYYWTWSLHPAAGYFDHPPLTAWILWVTTHLFGVNRVAIRILPILSGLILSWVLYQLAKSLSRDRWAGFWAVVLLNTNILFAAGGFLMTPDTPQVVLYALTLWAFIRGMTDNKRGFILLSGLFFGLGLLSKYPMVLLAPLIFLFLLLSDAHRHWLKKPVLWFSLFLAFLIFLPDILWNRAHHWVSFRFQWHHGMQAHQGTPVATFLDYLGGQILVITPGIYLLLLWVGVVSFSRAFIKKETPILFLWLTSYPVLLFFAYSSLKAKVEANWPVEGYLSAFVLTGIILSEQIDRSVLLRRWTLGGVGLGGLMIMVVFIQALYPLLPLNPKMDGTGRLHGMQHLDQEIHRVAGALPQSERPAAWVVDGYQKASELKFLEYGRTPVYHIFPQRHFRTDAISSEEARRLSGKPVLLIQNGPGGRFYQKLQNNCEKPEFLGTISVPRRWSRSTVPVYQVDVYLIGDFWSGFAAPSICGKIK</sequence>
<reference evidence="10" key="1">
    <citation type="journal article" date="2020" name="mSystems">
        <title>Genome- and Community-Level Interaction Insights into Carbon Utilization and Element Cycling Functions of Hydrothermarchaeota in Hydrothermal Sediment.</title>
        <authorList>
            <person name="Zhou Z."/>
            <person name="Liu Y."/>
            <person name="Xu W."/>
            <person name="Pan J."/>
            <person name="Luo Z.H."/>
            <person name="Li M."/>
        </authorList>
    </citation>
    <scope>NUCLEOTIDE SEQUENCE [LARGE SCALE GENOMIC DNA]</scope>
    <source>
        <strain evidence="10">SpSt-902</strain>
    </source>
</reference>
<evidence type="ECO:0000256" key="2">
    <source>
        <dbReference type="ARBA" id="ARBA00022475"/>
    </source>
</evidence>
<feature type="transmembrane region" description="Helical" evidence="8">
    <location>
        <begin position="281"/>
        <end position="299"/>
    </location>
</feature>
<dbReference type="InterPro" id="IPR038731">
    <property type="entry name" value="RgtA/B/C-like"/>
</dbReference>
<evidence type="ECO:0000256" key="4">
    <source>
        <dbReference type="ARBA" id="ARBA00022679"/>
    </source>
</evidence>
<proteinExistence type="predicted"/>
<feature type="transmembrane region" description="Helical" evidence="8">
    <location>
        <begin position="336"/>
        <end position="357"/>
    </location>
</feature>
<dbReference type="EMBL" id="DTMM01000216">
    <property type="protein sequence ID" value="HFT94242.1"/>
    <property type="molecule type" value="Genomic_DNA"/>
</dbReference>
<evidence type="ECO:0000256" key="5">
    <source>
        <dbReference type="ARBA" id="ARBA00022692"/>
    </source>
</evidence>
<evidence type="ECO:0000256" key="1">
    <source>
        <dbReference type="ARBA" id="ARBA00004651"/>
    </source>
</evidence>
<keyword evidence="6 8" id="KW-1133">Transmembrane helix</keyword>
<gene>
    <name evidence="10" type="ORF">ENX03_10015</name>
</gene>
<evidence type="ECO:0000256" key="8">
    <source>
        <dbReference type="SAM" id="Phobius"/>
    </source>
</evidence>
<evidence type="ECO:0000313" key="10">
    <source>
        <dbReference type="EMBL" id="HFT94242.1"/>
    </source>
</evidence>
<feature type="domain" description="Glycosyltransferase RgtA/B/C/D-like" evidence="9">
    <location>
        <begin position="53"/>
        <end position="214"/>
    </location>
</feature>
<feature type="transmembrane region" description="Helical" evidence="8">
    <location>
        <begin position="12"/>
        <end position="35"/>
    </location>
</feature>
<dbReference type="GO" id="GO:0009103">
    <property type="term" value="P:lipopolysaccharide biosynthetic process"/>
    <property type="evidence" value="ECO:0007669"/>
    <property type="project" value="UniProtKB-ARBA"/>
</dbReference>
<dbReference type="InterPro" id="IPR050297">
    <property type="entry name" value="LipidA_mod_glycosyltrf_83"/>
</dbReference>
<keyword evidence="3" id="KW-0328">Glycosyltransferase</keyword>
<evidence type="ECO:0000256" key="6">
    <source>
        <dbReference type="ARBA" id="ARBA00022989"/>
    </source>
</evidence>
<comment type="subcellular location">
    <subcellularLocation>
        <location evidence="1">Cell membrane</location>
        <topology evidence="1">Multi-pass membrane protein</topology>
    </subcellularLocation>
</comment>
<feature type="transmembrane region" description="Helical" evidence="8">
    <location>
        <begin position="74"/>
        <end position="92"/>
    </location>
</feature>
<dbReference type="AlphaFoldDB" id="A0A7C3LTN3"/>
<feature type="transmembrane region" description="Helical" evidence="8">
    <location>
        <begin position="305"/>
        <end position="324"/>
    </location>
</feature>
<dbReference type="GO" id="GO:0005886">
    <property type="term" value="C:plasma membrane"/>
    <property type="evidence" value="ECO:0007669"/>
    <property type="project" value="UniProtKB-SubCell"/>
</dbReference>
<keyword evidence="5 8" id="KW-0812">Transmembrane</keyword>
<accession>A0A7C3LTN3</accession>
<dbReference type="PANTHER" id="PTHR33908">
    <property type="entry name" value="MANNOSYLTRANSFERASE YKCB-RELATED"/>
    <property type="match status" value="1"/>
</dbReference>
<evidence type="ECO:0000259" key="9">
    <source>
        <dbReference type="Pfam" id="PF13231"/>
    </source>
</evidence>
<feature type="transmembrane region" description="Helical" evidence="8">
    <location>
        <begin position="250"/>
        <end position="269"/>
    </location>
</feature>
<dbReference type="Pfam" id="PF13231">
    <property type="entry name" value="PMT_2"/>
    <property type="match status" value="1"/>
</dbReference>
<dbReference type="GO" id="GO:0016763">
    <property type="term" value="F:pentosyltransferase activity"/>
    <property type="evidence" value="ECO:0007669"/>
    <property type="project" value="TreeGrafter"/>
</dbReference>